<evidence type="ECO:0000256" key="1">
    <source>
        <dbReference type="PROSITE-ProRule" id="PRU00221"/>
    </source>
</evidence>
<feature type="repeat" description="WD" evidence="1">
    <location>
        <begin position="508"/>
        <end position="549"/>
    </location>
</feature>
<dbReference type="InterPro" id="IPR015943">
    <property type="entry name" value="WD40/YVTN_repeat-like_dom_sf"/>
</dbReference>
<feature type="coiled-coil region" evidence="2">
    <location>
        <begin position="996"/>
        <end position="1023"/>
    </location>
</feature>
<name>A0A6J2XTB0_SITOR</name>
<evidence type="ECO:0000313" key="4">
    <source>
        <dbReference type="RefSeq" id="XP_030754251.1"/>
    </source>
</evidence>
<gene>
    <name evidence="4" type="primary">LOC115881034</name>
</gene>
<dbReference type="FunCoup" id="A0A6J2XTB0">
    <property type="interactions" value="11"/>
</dbReference>
<keyword evidence="4" id="KW-0969">Cilium</keyword>
<reference evidence="4" key="1">
    <citation type="submission" date="2025-08" db="UniProtKB">
        <authorList>
            <consortium name="RefSeq"/>
        </authorList>
    </citation>
    <scope>IDENTIFICATION</scope>
    <source>
        <tissue evidence="4">Gonads</tissue>
    </source>
</reference>
<keyword evidence="3" id="KW-1185">Reference proteome</keyword>
<dbReference type="GeneID" id="115881034"/>
<dbReference type="PANTHER" id="PTHR32215">
    <property type="entry name" value="CILIA- AND FLAGELLA-ASSOCIATED PROTEIN 57"/>
    <property type="match status" value="1"/>
</dbReference>
<dbReference type="AlphaFoldDB" id="A0A6J2XTB0"/>
<feature type="coiled-coil region" evidence="2">
    <location>
        <begin position="669"/>
        <end position="763"/>
    </location>
</feature>
<dbReference type="PROSITE" id="PS50294">
    <property type="entry name" value="WD_REPEATS_REGION"/>
    <property type="match status" value="1"/>
</dbReference>
<evidence type="ECO:0000313" key="3">
    <source>
        <dbReference type="Proteomes" id="UP000504635"/>
    </source>
</evidence>
<keyword evidence="2" id="KW-0175">Coiled coil</keyword>
<dbReference type="SMART" id="SM00320">
    <property type="entry name" value="WD40"/>
    <property type="match status" value="4"/>
</dbReference>
<dbReference type="Pfam" id="PF00400">
    <property type="entry name" value="WD40"/>
    <property type="match status" value="2"/>
</dbReference>
<proteinExistence type="predicted"/>
<dbReference type="InParanoid" id="A0A6J2XTB0"/>
<protein>
    <submittedName>
        <fullName evidence="4">Cilia- and flagella-associated protein 57 isoform X1</fullName>
    </submittedName>
</protein>
<dbReference type="OrthoDB" id="10251741at2759"/>
<dbReference type="Gene3D" id="2.130.10.10">
    <property type="entry name" value="YVTN repeat-like/Quinoprotein amine dehydrogenase"/>
    <property type="match status" value="2"/>
</dbReference>
<dbReference type="PROSITE" id="PS50082">
    <property type="entry name" value="WD_REPEATS_2"/>
    <property type="match status" value="2"/>
</dbReference>
<dbReference type="KEGG" id="soy:115881034"/>
<dbReference type="Gene3D" id="1.10.287.1490">
    <property type="match status" value="1"/>
</dbReference>
<dbReference type="InterPro" id="IPR052993">
    <property type="entry name" value="CFA-57"/>
</dbReference>
<dbReference type="PANTHER" id="PTHR32215:SF0">
    <property type="entry name" value="CILIA- AND FLAGELLA-ASSOCIATED PROTEIN 57"/>
    <property type="match status" value="1"/>
</dbReference>
<keyword evidence="4" id="KW-0966">Cell projection</keyword>
<evidence type="ECO:0000256" key="2">
    <source>
        <dbReference type="SAM" id="Coils"/>
    </source>
</evidence>
<dbReference type="InterPro" id="IPR001680">
    <property type="entry name" value="WD40_rpt"/>
</dbReference>
<dbReference type="Proteomes" id="UP000504635">
    <property type="component" value="Unplaced"/>
</dbReference>
<keyword evidence="4" id="KW-0282">Flagellum</keyword>
<organism evidence="3 4">
    <name type="scientific">Sitophilus oryzae</name>
    <name type="common">Rice weevil</name>
    <name type="synonym">Curculio oryzae</name>
    <dbReference type="NCBI Taxonomy" id="7048"/>
    <lineage>
        <taxon>Eukaryota</taxon>
        <taxon>Metazoa</taxon>
        <taxon>Ecdysozoa</taxon>
        <taxon>Arthropoda</taxon>
        <taxon>Hexapoda</taxon>
        <taxon>Insecta</taxon>
        <taxon>Pterygota</taxon>
        <taxon>Neoptera</taxon>
        <taxon>Endopterygota</taxon>
        <taxon>Coleoptera</taxon>
        <taxon>Polyphaga</taxon>
        <taxon>Cucujiformia</taxon>
        <taxon>Curculionidae</taxon>
        <taxon>Dryophthorinae</taxon>
        <taxon>Sitophilus</taxon>
    </lineage>
</organism>
<feature type="repeat" description="WD" evidence="1">
    <location>
        <begin position="636"/>
        <end position="677"/>
    </location>
</feature>
<dbReference type="SUPFAM" id="SSF50978">
    <property type="entry name" value="WD40 repeat-like"/>
    <property type="match status" value="2"/>
</dbReference>
<dbReference type="CTD" id="37582"/>
<feature type="coiled-coil region" evidence="2">
    <location>
        <begin position="1199"/>
        <end position="1226"/>
    </location>
</feature>
<accession>A0A6J2XTB0</accession>
<keyword evidence="1" id="KW-0853">WD repeat</keyword>
<dbReference type="InterPro" id="IPR036322">
    <property type="entry name" value="WD40_repeat_dom_sf"/>
</dbReference>
<feature type="coiled-coil region" evidence="2">
    <location>
        <begin position="801"/>
        <end position="904"/>
    </location>
</feature>
<dbReference type="RefSeq" id="XP_030754251.1">
    <property type="nucleotide sequence ID" value="XM_030898391.1"/>
</dbReference>
<sequence length="1244" mass="143101">MTLSLPTLQPHVVLGLETSIKNNVHFLSDDEVVYPVGSVVTLHNIHLKKQKFIKLSEKGKKLTHLAVSPDKKLIAVVETTEKYPIATLWCPDTFRKKRTLTLPMDKDIIANRYVAVDFTYNSKNLICVTGEPDWSLYSFKCDKGRLESFARANNANNTGTVRQIACNPGDGNQLVVVGDSVLRCLGCTDFTWRQFGYSKFDQVVYTSCCWLSQDRIIVGSSRGKILILETGEIRAIFHAADMPIINMKIKEELDPSSETTMKTNSSDSMRYNDDEEENYEIRSIVNFPRGFAFGFMNGKIHLYERESPHKFRKRCVFKIPDKTVYREYDTGPREVKNTVCSIKVNEAQDRLIATCNEAQIYQVRLWLQQDSSTTSEILMEEYGHPLHLGAIGGMSICRWKPLCITAGVKDRSLKIWNYETDDLELVQNFEDDIYSVALHPTGLYCVVGFSDKLRYMTIMIDDVITSKEFGIRNCKLSEFSSLGHLFAATNGNVIQVYSSITFNIMYMLKGHNGRITAISWSLDDRYMTSCGTEGAVYLWDVIESTRLSENFIKSNPFTGVIITQSGKEVYAVGNDGHIRELVNSNINRDVVLVPPGSGLNALVLSQLDNMLFVSGNGGSVFSVRIPLLEKAEYLEFAMHKSAISVMCMTYDDRFVISGATDGSLCFWKVQNAEDKAVKLDKEISTSQEILISREILEDKMGQIKNLQLRLKELETEHSYQMRQNDALHSLKMRDIHSEYCHAIEELKIKNEQMEGDHIQEINNINSQIMKMKSDHELFVQKLEASYNEKLILEYKKFMRYEEKMNGMLKEEEQRYDALKKQKSESEDQINTEYLEVIKQKEDMIEELKEKVAKLIKEHELIKQQIEDDCDREIYELKTSHENEIKEEQDLNVRLRGEAAGLKKKLLATQKESDDFKHQIYVLENDHVKFKNIISSLKQNILDIKKEISERDNTIEEKEKRIFTLKGKNQELEKFKFILDFKIKELKSQIEPRERTIQEQSTQITEMVRELENLQKVILNLDTQLSEGRAKLAASANEVRKEVERNRVMKKALQAIRMDIHHASGFIQNVPALQKVVKEMYHKYNADKDFEVSQAEDTEAKSEFLRQRDFLERTVATLHAQATKNTSTLSYDKIRLVDENATLLVETNQLRKNLQVETNQNKKLNSIIGMSYISPKMAQKKVNLAISTKEDIHNKYKEIINQNKKGIEALTEENERLTNKIAAAMENECLSSPKIEPPVDESEHF</sequence>